<dbReference type="KEGG" id="spar:SPRG_10277"/>
<organism evidence="1 2">
    <name type="scientific">Saprolegnia parasitica (strain CBS 223.65)</name>
    <dbReference type="NCBI Taxonomy" id="695850"/>
    <lineage>
        <taxon>Eukaryota</taxon>
        <taxon>Sar</taxon>
        <taxon>Stramenopiles</taxon>
        <taxon>Oomycota</taxon>
        <taxon>Saprolegniomycetes</taxon>
        <taxon>Saprolegniales</taxon>
        <taxon>Saprolegniaceae</taxon>
        <taxon>Saprolegnia</taxon>
    </lineage>
</organism>
<dbReference type="EMBL" id="KK583239">
    <property type="protein sequence ID" value="KDO24743.1"/>
    <property type="molecule type" value="Genomic_DNA"/>
</dbReference>
<name>A0A067C2M2_SAPPC</name>
<evidence type="ECO:0000313" key="1">
    <source>
        <dbReference type="EMBL" id="KDO24743.1"/>
    </source>
</evidence>
<keyword evidence="2" id="KW-1185">Reference proteome</keyword>
<dbReference type="OrthoDB" id="185175at2759"/>
<proteinExistence type="predicted"/>
<dbReference type="GeneID" id="24132396"/>
<reference evidence="1 2" key="1">
    <citation type="journal article" date="2013" name="PLoS Genet.">
        <title>Distinctive expansion of potential virulence genes in the genome of the oomycete fish pathogen Saprolegnia parasitica.</title>
        <authorList>
            <person name="Jiang R.H."/>
            <person name="de Bruijn I."/>
            <person name="Haas B.J."/>
            <person name="Belmonte R."/>
            <person name="Lobach L."/>
            <person name="Christie J."/>
            <person name="van den Ackerveken G."/>
            <person name="Bottin A."/>
            <person name="Bulone V."/>
            <person name="Diaz-Moreno S.M."/>
            <person name="Dumas B."/>
            <person name="Fan L."/>
            <person name="Gaulin E."/>
            <person name="Govers F."/>
            <person name="Grenville-Briggs L.J."/>
            <person name="Horner N.R."/>
            <person name="Levin J.Z."/>
            <person name="Mammella M."/>
            <person name="Meijer H.J."/>
            <person name="Morris P."/>
            <person name="Nusbaum C."/>
            <person name="Oome S."/>
            <person name="Phillips A.J."/>
            <person name="van Rooyen D."/>
            <person name="Rzeszutek E."/>
            <person name="Saraiva M."/>
            <person name="Secombes C.J."/>
            <person name="Seidl M.F."/>
            <person name="Snel B."/>
            <person name="Stassen J.H."/>
            <person name="Sykes S."/>
            <person name="Tripathy S."/>
            <person name="van den Berg H."/>
            <person name="Vega-Arreguin J.C."/>
            <person name="Wawra S."/>
            <person name="Young S.K."/>
            <person name="Zeng Q."/>
            <person name="Dieguez-Uribeondo J."/>
            <person name="Russ C."/>
            <person name="Tyler B.M."/>
            <person name="van West P."/>
        </authorList>
    </citation>
    <scope>NUCLEOTIDE SEQUENCE [LARGE SCALE GENOMIC DNA]</scope>
    <source>
        <strain evidence="1 2">CBS 223.65</strain>
    </source>
</reference>
<gene>
    <name evidence="1" type="ORF">SPRG_10277</name>
</gene>
<dbReference type="OMA" id="ARERMRC"/>
<protein>
    <submittedName>
        <fullName evidence="1">Uncharacterized protein</fullName>
    </submittedName>
</protein>
<sequence>MATTAPTWPTLAWDDVQADLDAILSTKATGAQEAPLALDAEDGKADPCGDEQAKIRALATEIFRVHASLTTARERMRCNASLVRVIQTYLMASKMDPADSNTKALALQWLASNAHDWAVTTSDLDESALLDCIRDDILHASTKDDFLKHFESATHESISFPVPAPATTAPPTSSLLGPVPEVTAIEAYQDAKDIQRDQIQVNGIVYPGIVGYDSLVAALTTIIASVHGIYRETSQKLPQYEAMAKRVLHTINRTESGGSSYEVLSRLMPPIALLRPNSKDANALVVDIDVGPYEAEAHVWCVGLRVRLRTSTAYVVCDADDPTDEWCAIDVAYRNRLAFAFGESPYTSTSNGARVDRARISLSVIS</sequence>
<dbReference type="RefSeq" id="XP_012204623.1">
    <property type="nucleotide sequence ID" value="XM_012349233.1"/>
</dbReference>
<dbReference type="Proteomes" id="UP000030745">
    <property type="component" value="Unassembled WGS sequence"/>
</dbReference>
<evidence type="ECO:0000313" key="2">
    <source>
        <dbReference type="Proteomes" id="UP000030745"/>
    </source>
</evidence>
<dbReference type="VEuPathDB" id="FungiDB:SPRG_10277"/>
<accession>A0A067C2M2</accession>
<dbReference type="AlphaFoldDB" id="A0A067C2M2"/>